<dbReference type="SUPFAM" id="SSF56784">
    <property type="entry name" value="HAD-like"/>
    <property type="match status" value="1"/>
</dbReference>
<dbReference type="Gene3D" id="3.40.50.1000">
    <property type="entry name" value="HAD superfamily/HAD-like"/>
    <property type="match status" value="1"/>
</dbReference>
<keyword evidence="1" id="KW-0811">Translocation</keyword>
<keyword evidence="1" id="KW-0813">Transport</keyword>
<reference evidence="3 4" key="2">
    <citation type="journal article" date="2012" name="Proc. Natl. Acad. Sci. U.S.A.">
        <title>Gain and loss of multiple functionally related, horizontally transferred genes in the reduced genomes of two microsporidian parasites.</title>
        <authorList>
            <person name="Pombert J.-F."/>
            <person name="Selman M."/>
            <person name="Burki F."/>
            <person name="Bardell F.T."/>
            <person name="Farinelli L."/>
            <person name="Solter L.F."/>
            <person name="Whitman D.W."/>
            <person name="Weiss L.M."/>
            <person name="Corradi N."/>
            <person name="Keeling P.J."/>
        </authorList>
    </citation>
    <scope>NUCLEOTIDE SEQUENCE [LARGE SCALE GENOMIC DNA]</scope>
    <source>
        <strain evidence="3 4">ATCC 50506</strain>
    </source>
</reference>
<dbReference type="AlphaFoldDB" id="E0S599"/>
<evidence type="ECO:0000313" key="3">
    <source>
        <dbReference type="EMBL" id="ADM10884.2"/>
    </source>
</evidence>
<dbReference type="RefSeq" id="XP_003072244.2">
    <property type="nucleotide sequence ID" value="XM_003072198.2"/>
</dbReference>
<sequence>MARFLVVFDISGTLIKRYHKAKSEQRILTSMGVEPDFKFKEYFIYNRPHLDLLVEFLKSHDAEYVLWTTGMRQNAMHLVKYLEDLGFDGLLGWYSQSDCKPGKVRLDSKCSRWVKDLEVVASNHNIDVEKCILVDDSVDKSIYTQNFICCPEYIPGAKDYGIEYICKHLDDFFGCKENCIAKRMILAEEKR</sequence>
<comment type="function">
    <text evidence="1">Essential component of the TIM23 complex, a complex that mediates the translocation of transit peptide-containing proteins across the mitochondrial inner membrane.</text>
</comment>
<dbReference type="GeneID" id="9698656"/>
<evidence type="ECO:0000259" key="2">
    <source>
        <dbReference type="PROSITE" id="PS50969"/>
    </source>
</evidence>
<accession>E0S599</accession>
<dbReference type="OrthoDB" id="1711508at2759"/>
<reference evidence="3 4" key="1">
    <citation type="journal article" date="2010" name="Nat. Commun.">
        <title>The complete sequence of the smallest known nuclear genome from the microsporidian Encephalitozoon intestinalis.</title>
        <authorList>
            <person name="Corradi N."/>
            <person name="Pombert J.-F."/>
            <person name="Farinelli L."/>
            <person name="Didier E.S."/>
            <person name="Keeling P.J."/>
        </authorList>
    </citation>
    <scope>NUCLEOTIDE SEQUENCE [LARGE SCALE GENOMIC DNA]</scope>
    <source>
        <strain evidence="3 4">ATCC 50506</strain>
    </source>
</reference>
<organism evidence="3 4">
    <name type="scientific">Encephalitozoon intestinalis (strain ATCC 50506)</name>
    <name type="common">Microsporidian parasite</name>
    <name type="synonym">Septata intestinalis</name>
    <dbReference type="NCBI Taxonomy" id="876142"/>
    <lineage>
        <taxon>Eukaryota</taxon>
        <taxon>Fungi</taxon>
        <taxon>Fungi incertae sedis</taxon>
        <taxon>Microsporidia</taxon>
        <taxon>Unikaryonidae</taxon>
        <taxon>Encephalitozoon</taxon>
    </lineage>
</organism>
<dbReference type="VEuPathDB" id="MicrosporidiaDB:Eint_010200"/>
<dbReference type="Proteomes" id="UP000002313">
    <property type="component" value="Chromosome I"/>
</dbReference>
<proteinExistence type="inferred from homology"/>
<dbReference type="GO" id="GO:0015031">
    <property type="term" value="P:protein transport"/>
    <property type="evidence" value="ECO:0007669"/>
    <property type="project" value="UniProtKB-KW"/>
</dbReference>
<dbReference type="EMBL" id="CP001942">
    <property type="protein sequence ID" value="ADM10884.2"/>
    <property type="molecule type" value="Genomic_DNA"/>
</dbReference>
<gene>
    <name evidence="3" type="ORF">Eint_010200</name>
</gene>
<comment type="similarity">
    <text evidence="1">Belongs to the TIM50 family.</text>
</comment>
<dbReference type="InterPro" id="IPR050365">
    <property type="entry name" value="TIM50"/>
</dbReference>
<keyword evidence="4" id="KW-1185">Reference proteome</keyword>
<dbReference type="PROSITE" id="PS50969">
    <property type="entry name" value="FCP1"/>
    <property type="match status" value="1"/>
</dbReference>
<feature type="domain" description="FCP1 homology" evidence="2">
    <location>
        <begin position="1"/>
        <end position="172"/>
    </location>
</feature>
<dbReference type="KEGG" id="ein:Eint_010200"/>
<evidence type="ECO:0000313" key="4">
    <source>
        <dbReference type="Proteomes" id="UP000002313"/>
    </source>
</evidence>
<evidence type="ECO:0000256" key="1">
    <source>
        <dbReference type="RuleBase" id="RU365079"/>
    </source>
</evidence>
<dbReference type="Pfam" id="PF03031">
    <property type="entry name" value="NIF"/>
    <property type="match status" value="1"/>
</dbReference>
<dbReference type="GO" id="GO:0005744">
    <property type="term" value="C:TIM23 mitochondrial import inner membrane translocase complex"/>
    <property type="evidence" value="ECO:0007669"/>
    <property type="project" value="UniProtKB-UniRule"/>
</dbReference>
<name>E0S599_ENCIT</name>
<keyword evidence="1" id="KW-0496">Mitochondrion</keyword>
<dbReference type="HOGENOM" id="CLU_122489_0_0_1"/>
<comment type="subcellular location">
    <subcellularLocation>
        <location evidence="1">Mitochondrion inner membrane</location>
        <topology evidence="1">Single-pass membrane protein</topology>
    </subcellularLocation>
</comment>
<keyword evidence="1" id="KW-0653">Protein transport</keyword>
<keyword evidence="1" id="KW-0809">Transit peptide</keyword>
<dbReference type="PANTHER" id="PTHR12210">
    <property type="entry name" value="DULLARD PROTEIN PHOSPHATASE"/>
    <property type="match status" value="1"/>
</dbReference>
<dbReference type="InterPro" id="IPR004274">
    <property type="entry name" value="FCP1_dom"/>
</dbReference>
<protein>
    <recommendedName>
        <fullName evidence="1">Mitochondrial import inner membrane translocase subunit TIM50</fullName>
    </recommendedName>
</protein>
<dbReference type="SMART" id="SM00577">
    <property type="entry name" value="CPDc"/>
    <property type="match status" value="1"/>
</dbReference>
<comment type="subunit">
    <text evidence="1">Component of the TIM23 complex.</text>
</comment>
<dbReference type="InterPro" id="IPR036412">
    <property type="entry name" value="HAD-like_sf"/>
</dbReference>
<dbReference type="InterPro" id="IPR023214">
    <property type="entry name" value="HAD_sf"/>
</dbReference>